<accession>A0A7M1R1Z2</accession>
<evidence type="ECO:0000313" key="1">
    <source>
        <dbReference type="EMBL" id="QOR47485.1"/>
    </source>
</evidence>
<dbReference type="SUPFAM" id="SSF54786">
    <property type="entry name" value="YcfA/nrd intein domain"/>
    <property type="match status" value="1"/>
</dbReference>
<sequence>MQTFALCLYQAVGKEVKNMPTKEIKQLIKRLEKAGLECRTTKKNHILVYLDGKLIATLPSTPSDRRSILNALSHIRAHGIEI</sequence>
<proteinExistence type="predicted"/>
<organism evidence="1 2">
    <name type="scientific">Trueperella pecoris</name>
    <dbReference type="NCBI Taxonomy" id="2733571"/>
    <lineage>
        <taxon>Bacteria</taxon>
        <taxon>Bacillati</taxon>
        <taxon>Actinomycetota</taxon>
        <taxon>Actinomycetes</taxon>
        <taxon>Actinomycetales</taxon>
        <taxon>Actinomycetaceae</taxon>
        <taxon>Trueperella</taxon>
    </lineage>
</organism>
<name>A0A7M1R1Z2_9ACTO</name>
<gene>
    <name evidence="1" type="ORF">INS90_09595</name>
</gene>
<dbReference type="Proteomes" id="UP000594961">
    <property type="component" value="Chromosome"/>
</dbReference>
<evidence type="ECO:0000313" key="2">
    <source>
        <dbReference type="Proteomes" id="UP000594961"/>
    </source>
</evidence>
<dbReference type="RefSeq" id="WP_197552713.1">
    <property type="nucleotide sequence ID" value="NZ_CP063212.1"/>
</dbReference>
<dbReference type="EMBL" id="CP063212">
    <property type="protein sequence ID" value="QOR47485.1"/>
    <property type="molecule type" value="Genomic_DNA"/>
</dbReference>
<dbReference type="AlphaFoldDB" id="A0A7M1R1Z2"/>
<protein>
    <submittedName>
        <fullName evidence="1">Uncharacterized protein</fullName>
    </submittedName>
</protein>
<reference evidence="1 2" key="1">
    <citation type="submission" date="2020-10" db="EMBL/GenBank/DDBJ databases">
        <title>Trueperella pecoris sp. nov. isolated from bovine and porcine specimens.</title>
        <authorList>
            <person name="Schoenecker L."/>
            <person name="Schnydrig P."/>
            <person name="Brodard I."/>
            <person name="Thomann A."/>
            <person name="Hemphill A."/>
            <person name="Rodriguez-Campos S."/>
            <person name="Perreten V."/>
            <person name="Jores J."/>
            <person name="Kittl S."/>
        </authorList>
    </citation>
    <scope>NUCLEOTIDE SEQUENCE [LARGE SCALE GENOMIC DNA]</scope>
    <source>
        <strain evidence="1 2">19OD0592</strain>
    </source>
</reference>